<reference evidence="1 2" key="1">
    <citation type="submission" date="2023-02" db="EMBL/GenBank/DDBJ databases">
        <title>LHISI_Scaffold_Assembly.</title>
        <authorList>
            <person name="Stuart O.P."/>
            <person name="Cleave R."/>
            <person name="Magrath M.J.L."/>
            <person name="Mikheyev A.S."/>
        </authorList>
    </citation>
    <scope>NUCLEOTIDE SEQUENCE [LARGE SCALE GENOMIC DNA]</scope>
    <source>
        <strain evidence="1">Daus_M_001</strain>
        <tissue evidence="1">Leg muscle</tissue>
    </source>
</reference>
<evidence type="ECO:0000313" key="1">
    <source>
        <dbReference type="EMBL" id="KAJ8878603.1"/>
    </source>
</evidence>
<organism evidence="1 2">
    <name type="scientific">Dryococelus australis</name>
    <dbReference type="NCBI Taxonomy" id="614101"/>
    <lineage>
        <taxon>Eukaryota</taxon>
        <taxon>Metazoa</taxon>
        <taxon>Ecdysozoa</taxon>
        <taxon>Arthropoda</taxon>
        <taxon>Hexapoda</taxon>
        <taxon>Insecta</taxon>
        <taxon>Pterygota</taxon>
        <taxon>Neoptera</taxon>
        <taxon>Polyneoptera</taxon>
        <taxon>Phasmatodea</taxon>
        <taxon>Verophasmatodea</taxon>
        <taxon>Anareolatae</taxon>
        <taxon>Phasmatidae</taxon>
        <taxon>Eurycanthinae</taxon>
        <taxon>Dryococelus</taxon>
    </lineage>
</organism>
<dbReference type="Proteomes" id="UP001159363">
    <property type="component" value="Chromosome 6"/>
</dbReference>
<dbReference type="EMBL" id="JARBHB010000007">
    <property type="protein sequence ID" value="KAJ8878603.1"/>
    <property type="molecule type" value="Genomic_DNA"/>
</dbReference>
<comment type="caution">
    <text evidence="1">The sequence shown here is derived from an EMBL/GenBank/DDBJ whole genome shotgun (WGS) entry which is preliminary data.</text>
</comment>
<proteinExistence type="predicted"/>
<protein>
    <submittedName>
        <fullName evidence="1">Uncharacterized protein</fullName>
    </submittedName>
</protein>
<keyword evidence="2" id="KW-1185">Reference proteome</keyword>
<sequence>MLTQFRSLLVKKPIRNTDIGYGWKERLKSNPVIPTKPHMIDEAVPKEKEHAKTFERVNVDSIALSDNVALDVHVIVVLIACASRPQARRIVPVECSDFWQPLLLNCLRPAKFASLFGETLNSKHVYLRKTFLIGPHFICVIIWYHAGLHCPISTRVRFAIPLATGGRRGGRAISTLASHLGEPGSIPGRVNRTFARGNRAGRCRWSVGLLGDLPSPPPFIQAPLHTHLNHPHRLGAAQISSLTRSPTGYWQLCSVNNPCDRLSAACGHSVEVTKKKKQQKLQIRRRLDYRDAANARRRRHAKGTQLGHDGFVCLIPPKFPFCYIKTQQRHYFIVHNEELRDTWKSFVEETVSVRQDDRARPINIFPLSASSRRITGRHGTSQCAVEEAGKGGRGVLHPSGSPGLVLPTPAHRLEFLECPSQMRAGPTAHSWRTFTNTVASSTLIIVDHPKCYVSPSSKLPFGKSDGILYSPLRVQLLHYVFTSSHLTQREQNLETANSTTCSASPVCSNELVKELVMSDEKCFRASKAAVEAMNERARVEAMLIGPRLIVFEALHHFSQLHGIPREFTSRCRALSLIIHHKGKRRKCITEWKIGCASLLGVGTAERTLCDVKSERENTLSAKWDTALFSQTTLQSGCGDEMKNNDKKDADLREISRHLATLGTGPPCSRTVDQDRRGGMALISIPVSLSPPPARSDKIGRLVPSGGAARPACLPAVRTEQKALGTTRQRALPTNHSRVLQATPVYGNPDHVGHDLRPADTSPDIHREKLGPPSLRPTAAETLAVNTLRPGVDSSTFLDLSLRSSRVSLSAVVGHPSAYGEIATCSYGEIAQINRSWCEVELENSFKLRGSRDILRVSYKKRRLLRLEFVSSTS</sequence>
<name>A0ABQ9H328_9NEOP</name>
<evidence type="ECO:0000313" key="2">
    <source>
        <dbReference type="Proteomes" id="UP001159363"/>
    </source>
</evidence>
<accession>A0ABQ9H328</accession>
<gene>
    <name evidence="1" type="ORF">PR048_019184</name>
</gene>